<dbReference type="Gene3D" id="3.80.10.10">
    <property type="entry name" value="Ribonuclease Inhibitor"/>
    <property type="match status" value="1"/>
</dbReference>
<dbReference type="EMBL" id="QOCU01000002">
    <property type="protein sequence ID" value="RHW52879.1"/>
    <property type="molecule type" value="Genomic_DNA"/>
</dbReference>
<dbReference type="Gene3D" id="3.10.20.320">
    <property type="entry name" value="Putative peptidoglycan bound protein (lpxtg motif)"/>
    <property type="match status" value="2"/>
</dbReference>
<dbReference type="InterPro" id="IPR005046">
    <property type="entry name" value="DUF285"/>
</dbReference>
<keyword evidence="2" id="KW-1133">Transmembrane helix</keyword>
<evidence type="ECO:0000313" key="5">
    <source>
        <dbReference type="Proteomes" id="UP000283380"/>
    </source>
</evidence>
<evidence type="ECO:0000259" key="3">
    <source>
        <dbReference type="Pfam" id="PF06458"/>
    </source>
</evidence>
<dbReference type="SUPFAM" id="SSF52058">
    <property type="entry name" value="L domain-like"/>
    <property type="match status" value="1"/>
</dbReference>
<dbReference type="NCBIfam" id="TIGR02167">
    <property type="entry name" value="Liste_lipo_26"/>
    <property type="match status" value="3"/>
</dbReference>
<organism evidence="4 5">
    <name type="scientific">Lactobacillus bombicola</name>
    <dbReference type="NCBI Taxonomy" id="1505723"/>
    <lineage>
        <taxon>Bacteria</taxon>
        <taxon>Bacillati</taxon>
        <taxon>Bacillota</taxon>
        <taxon>Bacilli</taxon>
        <taxon>Lactobacillales</taxon>
        <taxon>Lactobacillaceae</taxon>
        <taxon>Lactobacillus</taxon>
    </lineage>
</organism>
<sequence>MTDNMNCKQSDLNFKKTTKQTNLFVKASKAKRLIFNYVWNEIPVFYNDVSKVLTIPGGTEVSPTILNNPKQIYSIFGAAGQNDVKQIKIIGKLKIIGSAEYMFSYLKKLTLIVGLANIDTTEVTNMSGLFNYCCNLKTIDVSNFDTSNVTNMHGMFGNCYNLTSLNIEKFNTTKVTDMGEMFSGCANIKKLDLSHFDMRSIPRFNQAPIGSDDQSTFAMLSGMTKLKILKLNNNCDLKNSNMDGWLYREGVHYGQPIDSRWVNLDGGTITDAKGSNIWYPCEMSTKYQVGQDTDTYIRFGIVTTQYRDEDGNVLAPNHVRMGLIDEQYTDVSSINISGYVIKNIIGETSNRFTDRKNKVITFVYTKAQVFIQFVDEIGAKIVANEVLKGKIGDEYHTLAKTIPGYTLKEIKGSVYGYFTKIPQSVAYVYSKNVINDAIKDEVTKPKLNNKSKDTINELSPKTRAKKRENIAVLSLGGTLLLSVVSIFWLKHKKLRR</sequence>
<name>A0ABX9LVT4_9LACO</name>
<proteinExistence type="predicted"/>
<dbReference type="RefSeq" id="WP_118906841.1">
    <property type="nucleotide sequence ID" value="NZ_QOCU01000002.1"/>
</dbReference>
<dbReference type="Pfam" id="PF06458">
    <property type="entry name" value="MucBP"/>
    <property type="match status" value="2"/>
</dbReference>
<comment type="caution">
    <text evidence="4">The sequence shown here is derived from an EMBL/GenBank/DDBJ whole genome shotgun (WGS) entry which is preliminary data.</text>
</comment>
<keyword evidence="2" id="KW-0812">Transmembrane</keyword>
<protein>
    <recommendedName>
        <fullName evidence="3">MucBP domain-containing protein</fullName>
    </recommendedName>
</protein>
<keyword evidence="1" id="KW-0677">Repeat</keyword>
<keyword evidence="2" id="KW-0472">Membrane</keyword>
<feature type="domain" description="MucBP" evidence="3">
    <location>
        <begin position="302"/>
        <end position="365"/>
    </location>
</feature>
<dbReference type="InterPro" id="IPR009459">
    <property type="entry name" value="MucBP_dom"/>
</dbReference>
<reference evidence="4 5" key="1">
    <citation type="submission" date="2018-07" db="EMBL/GenBank/DDBJ databases">
        <title>Genome sequences of six Lactobacillus spp. isolated from bumble bee guts.</title>
        <authorList>
            <person name="Motta E.V.S."/>
            <person name="Moran N.A."/>
        </authorList>
    </citation>
    <scope>NUCLEOTIDE SEQUENCE [LARGE SCALE GENOMIC DNA]</scope>
    <source>
        <strain evidence="4 5">BI-4G</strain>
    </source>
</reference>
<accession>A0ABX9LVT4</accession>
<dbReference type="InterPro" id="IPR011889">
    <property type="entry name" value="Liste_lipo_26"/>
</dbReference>
<evidence type="ECO:0000313" key="4">
    <source>
        <dbReference type="EMBL" id="RHW52879.1"/>
    </source>
</evidence>
<feature type="domain" description="MucBP" evidence="3">
    <location>
        <begin position="369"/>
        <end position="429"/>
    </location>
</feature>
<feature type="transmembrane region" description="Helical" evidence="2">
    <location>
        <begin position="470"/>
        <end position="489"/>
    </location>
</feature>
<evidence type="ECO:0000256" key="1">
    <source>
        <dbReference type="ARBA" id="ARBA00022737"/>
    </source>
</evidence>
<dbReference type="Pfam" id="PF03382">
    <property type="entry name" value="DUF285"/>
    <property type="match status" value="1"/>
</dbReference>
<dbReference type="Proteomes" id="UP000283380">
    <property type="component" value="Unassembled WGS sequence"/>
</dbReference>
<dbReference type="InterPro" id="IPR032675">
    <property type="entry name" value="LRR_dom_sf"/>
</dbReference>
<gene>
    <name evidence="4" type="ORF">DS834_03065</name>
</gene>
<evidence type="ECO:0000256" key="2">
    <source>
        <dbReference type="SAM" id="Phobius"/>
    </source>
</evidence>
<keyword evidence="5" id="KW-1185">Reference proteome</keyword>